<evidence type="ECO:0000256" key="1">
    <source>
        <dbReference type="SAM" id="Phobius"/>
    </source>
</evidence>
<protein>
    <recommendedName>
        <fullName evidence="3">DUF302 domain-containing protein</fullName>
    </recommendedName>
</protein>
<accession>A0A831YDG8</accession>
<organism evidence="2">
    <name type="scientific">Sulfurihydrogenibium azorense</name>
    <dbReference type="NCBI Taxonomy" id="309806"/>
    <lineage>
        <taxon>Bacteria</taxon>
        <taxon>Pseudomonadati</taxon>
        <taxon>Aquificota</taxon>
        <taxon>Aquificia</taxon>
        <taxon>Aquificales</taxon>
        <taxon>Hydrogenothermaceae</taxon>
        <taxon>Sulfurihydrogenibium</taxon>
    </lineage>
</organism>
<comment type="caution">
    <text evidence="2">The sequence shown here is derived from an EMBL/GenBank/DDBJ whole genome shotgun (WGS) entry which is preliminary data.</text>
</comment>
<feature type="transmembrane region" description="Helical" evidence="1">
    <location>
        <begin position="12"/>
        <end position="33"/>
    </location>
</feature>
<keyword evidence="1" id="KW-1133">Transmembrane helix</keyword>
<keyword evidence="1" id="KW-0472">Membrane</keyword>
<dbReference type="AlphaFoldDB" id="A0A831YDG8"/>
<proteinExistence type="predicted"/>
<reference evidence="2" key="1">
    <citation type="journal article" date="2020" name="mSystems">
        <title>Genome- and Community-Level Interaction Insights into Carbon Utilization and Element Cycling Functions of Hydrothermarchaeota in Hydrothermal Sediment.</title>
        <authorList>
            <person name="Zhou Z."/>
            <person name="Liu Y."/>
            <person name="Xu W."/>
            <person name="Pan J."/>
            <person name="Luo Z.H."/>
            <person name="Li M."/>
        </authorList>
    </citation>
    <scope>NUCLEOTIDE SEQUENCE [LARGE SCALE GENOMIC DNA]</scope>
    <source>
        <strain evidence="2">SpSt-1257</strain>
    </source>
</reference>
<evidence type="ECO:0008006" key="3">
    <source>
        <dbReference type="Google" id="ProtNLM"/>
    </source>
</evidence>
<gene>
    <name evidence="2" type="ORF">ENO34_02350</name>
</gene>
<dbReference type="EMBL" id="DSFC01000133">
    <property type="protein sequence ID" value="HEV09223.1"/>
    <property type="molecule type" value="Genomic_DNA"/>
</dbReference>
<evidence type="ECO:0000313" key="2">
    <source>
        <dbReference type="EMBL" id="HEV09223.1"/>
    </source>
</evidence>
<keyword evidence="1" id="KW-0812">Transmembrane</keyword>
<sequence length="168" mass="19569">MENQNKKTPNYPFIILTGFGIVATLIFVFLFVYQLSVGKVRQEALIEFAYPKITPQEYYNELKNVCQKNNFEFREIYIENNYFLVQIYSKDYLQKAKDLSPSVVPLVLVNLSISALPEGTAVVGNNPYLWRVMIENKQVDAFAKDYTELVKLILNDVYYSVKQKKKNI</sequence>
<dbReference type="Proteomes" id="UP000885621">
    <property type="component" value="Unassembled WGS sequence"/>
</dbReference>
<name>A0A831YDG8_9AQUI</name>